<protein>
    <submittedName>
        <fullName evidence="3">Transcriptional regulator with XRE-family HTH domain</fullName>
    </submittedName>
</protein>
<keyword evidence="4" id="KW-1185">Reference proteome</keyword>
<sequence>MSNFGEKLRKLRKGKGLSIRKLSELSGVAHSYLSQVETGKRGIPKVETLERIATGLDIPSIDLLVQAGYIDGLDYAKLKNEEEDIEWSLAEQEQESIYVDFLLDSNHPLYFQNKLLTKEEKAKIKSVIEIILKD</sequence>
<dbReference type="SMART" id="SM00530">
    <property type="entry name" value="HTH_XRE"/>
    <property type="match status" value="1"/>
</dbReference>
<dbReference type="PROSITE" id="PS50943">
    <property type="entry name" value="HTH_CROC1"/>
    <property type="match status" value="1"/>
</dbReference>
<dbReference type="Pfam" id="PF13560">
    <property type="entry name" value="HTH_31"/>
    <property type="match status" value="1"/>
</dbReference>
<dbReference type="SUPFAM" id="SSF47413">
    <property type="entry name" value="lambda repressor-like DNA-binding domains"/>
    <property type="match status" value="1"/>
</dbReference>
<gene>
    <name evidence="3" type="ORF">J2S19_000949</name>
</gene>
<evidence type="ECO:0000256" key="1">
    <source>
        <dbReference type="ARBA" id="ARBA00023125"/>
    </source>
</evidence>
<dbReference type="Gene3D" id="1.10.260.40">
    <property type="entry name" value="lambda repressor-like DNA-binding domains"/>
    <property type="match status" value="1"/>
</dbReference>
<dbReference type="InterPro" id="IPR001387">
    <property type="entry name" value="Cro/C1-type_HTH"/>
</dbReference>
<feature type="domain" description="HTH cro/C1-type" evidence="2">
    <location>
        <begin position="8"/>
        <end position="64"/>
    </location>
</feature>
<keyword evidence="1" id="KW-0238">DNA-binding</keyword>
<dbReference type="EMBL" id="JAUSUD010000003">
    <property type="protein sequence ID" value="MDQ0229697.1"/>
    <property type="molecule type" value="Genomic_DNA"/>
</dbReference>
<dbReference type="PANTHER" id="PTHR46797:SF1">
    <property type="entry name" value="METHYLPHOSPHONATE SYNTHASE"/>
    <property type="match status" value="1"/>
</dbReference>
<dbReference type="InterPro" id="IPR010982">
    <property type="entry name" value="Lambda_DNA-bd_dom_sf"/>
</dbReference>
<name>A0ABT9ZBU2_9BACI</name>
<accession>A0ABT9ZBU2</accession>
<evidence type="ECO:0000259" key="2">
    <source>
        <dbReference type="PROSITE" id="PS50943"/>
    </source>
</evidence>
<dbReference type="Proteomes" id="UP001234495">
    <property type="component" value="Unassembled WGS sequence"/>
</dbReference>
<dbReference type="InterPro" id="IPR050807">
    <property type="entry name" value="TransReg_Diox_bact_type"/>
</dbReference>
<dbReference type="PANTHER" id="PTHR46797">
    <property type="entry name" value="HTH-TYPE TRANSCRIPTIONAL REGULATOR"/>
    <property type="match status" value="1"/>
</dbReference>
<evidence type="ECO:0000313" key="3">
    <source>
        <dbReference type="EMBL" id="MDQ0229697.1"/>
    </source>
</evidence>
<evidence type="ECO:0000313" key="4">
    <source>
        <dbReference type="Proteomes" id="UP001234495"/>
    </source>
</evidence>
<proteinExistence type="predicted"/>
<dbReference type="RefSeq" id="WP_307337862.1">
    <property type="nucleotide sequence ID" value="NZ_JAUSUD010000003.1"/>
</dbReference>
<reference evidence="3 4" key="1">
    <citation type="submission" date="2023-07" db="EMBL/GenBank/DDBJ databases">
        <title>Genomic Encyclopedia of Type Strains, Phase IV (KMG-IV): sequencing the most valuable type-strain genomes for metagenomic binning, comparative biology and taxonomic classification.</title>
        <authorList>
            <person name="Goeker M."/>
        </authorList>
    </citation>
    <scope>NUCLEOTIDE SEQUENCE [LARGE SCALE GENOMIC DNA]</scope>
    <source>
        <strain evidence="3 4">DSM 29005</strain>
    </source>
</reference>
<comment type="caution">
    <text evidence="3">The sequence shown here is derived from an EMBL/GenBank/DDBJ whole genome shotgun (WGS) entry which is preliminary data.</text>
</comment>
<organism evidence="3 4">
    <name type="scientific">Metabacillus malikii</name>
    <dbReference type="NCBI Taxonomy" id="1504265"/>
    <lineage>
        <taxon>Bacteria</taxon>
        <taxon>Bacillati</taxon>
        <taxon>Bacillota</taxon>
        <taxon>Bacilli</taxon>
        <taxon>Bacillales</taxon>
        <taxon>Bacillaceae</taxon>
        <taxon>Metabacillus</taxon>
    </lineage>
</organism>
<dbReference type="CDD" id="cd00093">
    <property type="entry name" value="HTH_XRE"/>
    <property type="match status" value="1"/>
</dbReference>